<dbReference type="EMBL" id="JH712322">
    <property type="protein sequence ID" value="EFO19381.1"/>
    <property type="molecule type" value="Genomic_DNA"/>
</dbReference>
<proteinExistence type="predicted"/>
<reference evidence="1" key="1">
    <citation type="submission" date="2012-04" db="EMBL/GenBank/DDBJ databases">
        <title>The Genome Sequence of Loa loa.</title>
        <authorList>
            <consortium name="The Broad Institute Genome Sequencing Platform"/>
            <consortium name="Broad Institute Genome Sequencing Center for Infectious Disease"/>
            <person name="Nutman T.B."/>
            <person name="Fink D.L."/>
            <person name="Russ C."/>
            <person name="Young S."/>
            <person name="Zeng Q."/>
            <person name="Gargeya S."/>
            <person name="Alvarado L."/>
            <person name="Berlin A."/>
            <person name="Chapman S.B."/>
            <person name="Chen Z."/>
            <person name="Freedman E."/>
            <person name="Gellesch M."/>
            <person name="Goldberg J."/>
            <person name="Griggs A."/>
            <person name="Gujja S."/>
            <person name="Heilman E.R."/>
            <person name="Heiman D."/>
            <person name="Howarth C."/>
            <person name="Mehta T."/>
            <person name="Neiman D."/>
            <person name="Pearson M."/>
            <person name="Roberts A."/>
            <person name="Saif S."/>
            <person name="Shea T."/>
            <person name="Shenoy N."/>
            <person name="Sisk P."/>
            <person name="Stolte C."/>
            <person name="Sykes S."/>
            <person name="White J."/>
            <person name="Yandava C."/>
            <person name="Haas B."/>
            <person name="Henn M.R."/>
            <person name="Nusbaum C."/>
            <person name="Birren B."/>
        </authorList>
    </citation>
    <scope>NUCLEOTIDE SEQUENCE [LARGE SCALE GENOMIC DNA]</scope>
</reference>
<sequence>MKTFQREDFRTINEKRSCPGKDLLIEKLKQDIDEVKHFCKNLDIIWTELKSIKAKEYDMDDMSNSWNEMVKKDFDNNIKNYTYKSIIINYVASHKSGLTKDKSSSSQEKIENHFGVIFEFKMNN</sequence>
<dbReference type="AlphaFoldDB" id="A0A1S0TSI6"/>
<protein>
    <submittedName>
        <fullName evidence="1">Uncharacterized protein</fullName>
    </submittedName>
</protein>
<dbReference type="InParanoid" id="A0A1S0TSI6"/>
<dbReference type="GeneID" id="9946546"/>
<name>A0A1S0TSI6_LOALO</name>
<evidence type="ECO:0000313" key="1">
    <source>
        <dbReference type="EMBL" id="EFO19381.1"/>
    </source>
</evidence>
<gene>
    <name evidence="1" type="ORF">LOAG_09112</name>
</gene>
<organism evidence="1">
    <name type="scientific">Loa loa</name>
    <name type="common">Eye worm</name>
    <name type="synonym">Filaria loa</name>
    <dbReference type="NCBI Taxonomy" id="7209"/>
    <lineage>
        <taxon>Eukaryota</taxon>
        <taxon>Metazoa</taxon>
        <taxon>Ecdysozoa</taxon>
        <taxon>Nematoda</taxon>
        <taxon>Chromadorea</taxon>
        <taxon>Rhabditida</taxon>
        <taxon>Spirurina</taxon>
        <taxon>Spiruromorpha</taxon>
        <taxon>Filarioidea</taxon>
        <taxon>Onchocercidae</taxon>
        <taxon>Loa</taxon>
    </lineage>
</organism>
<accession>A0A1S0TSI6</accession>
<dbReference type="CTD" id="9946546"/>
<dbReference type="RefSeq" id="XP_003144689.1">
    <property type="nucleotide sequence ID" value="XM_003144641.1"/>
</dbReference>
<dbReference type="KEGG" id="loa:LOAG_09112"/>